<keyword evidence="2 7" id="KW-0227">DNA damage</keyword>
<dbReference type="PANTHER" id="PTHR30446:SF0">
    <property type="entry name" value="RECOMBINATION PROTEIN RECR"/>
    <property type="match status" value="1"/>
</dbReference>
<accession>A0A0K2ZQ52</accession>
<reference evidence="9 10" key="1">
    <citation type="submission" date="2015-07" db="EMBL/GenBank/DDBJ databases">
        <authorList>
            <person name="Noorani M."/>
        </authorList>
    </citation>
    <scope>NUCLEOTIDE SEQUENCE [LARGE SCALE GENOMIC DNA]</scope>
    <source>
        <strain evidence="9">LMG728</strain>
    </source>
</reference>
<sequence>MSSSLLEQLIDAFRVLPGVGQKSAQRMAYHVLERERDGGLRLANVLAEAVEKVGHCTQCRDFSETELCAICASASRDRQQLCAVESPADRLAIEHATGYRGLYFILQGRLSPLDGVGPRELGLDGLAARLAQGEIAELIIATNSTVEGEATAHYLAQLARRHGVRPSRLAQGLPLGGELEYVDRGTLSHAFGSRNEVPRGGAGE</sequence>
<dbReference type="CDD" id="cd01025">
    <property type="entry name" value="TOPRIM_recR"/>
    <property type="match status" value="1"/>
</dbReference>
<evidence type="ECO:0000256" key="4">
    <source>
        <dbReference type="ARBA" id="ARBA00022833"/>
    </source>
</evidence>
<dbReference type="Gene3D" id="3.40.1360.10">
    <property type="match status" value="1"/>
</dbReference>
<dbReference type="GO" id="GO:0003677">
    <property type="term" value="F:DNA binding"/>
    <property type="evidence" value="ECO:0007669"/>
    <property type="project" value="UniProtKB-UniRule"/>
</dbReference>
<dbReference type="PANTHER" id="PTHR30446">
    <property type="entry name" value="RECOMBINATION PROTEIN RECR"/>
    <property type="match status" value="1"/>
</dbReference>
<evidence type="ECO:0000256" key="3">
    <source>
        <dbReference type="ARBA" id="ARBA00022771"/>
    </source>
</evidence>
<evidence type="ECO:0000256" key="2">
    <source>
        <dbReference type="ARBA" id="ARBA00022763"/>
    </source>
</evidence>
<feature type="domain" description="Toprim" evidence="8">
    <location>
        <begin position="79"/>
        <end position="174"/>
    </location>
</feature>
<evidence type="ECO:0000256" key="1">
    <source>
        <dbReference type="ARBA" id="ARBA00022723"/>
    </source>
</evidence>
<dbReference type="GO" id="GO:0006310">
    <property type="term" value="P:DNA recombination"/>
    <property type="evidence" value="ECO:0007669"/>
    <property type="project" value="UniProtKB-UniRule"/>
</dbReference>
<keyword evidence="3 7" id="KW-0863">Zinc-finger</keyword>
<dbReference type="HAMAP" id="MF_00017">
    <property type="entry name" value="RecR"/>
    <property type="match status" value="1"/>
</dbReference>
<dbReference type="Gene3D" id="1.10.8.420">
    <property type="entry name" value="RecR Domain 1"/>
    <property type="match status" value="1"/>
</dbReference>
<feature type="zinc finger region" description="C4-type" evidence="7">
    <location>
        <begin position="56"/>
        <end position="71"/>
    </location>
</feature>
<dbReference type="NCBIfam" id="TIGR00615">
    <property type="entry name" value="recR"/>
    <property type="match status" value="1"/>
</dbReference>
<dbReference type="Pfam" id="PF21175">
    <property type="entry name" value="RecR_C"/>
    <property type="match status" value="1"/>
</dbReference>
<dbReference type="Pfam" id="PF21176">
    <property type="entry name" value="RecR_HhH"/>
    <property type="match status" value="1"/>
</dbReference>
<comment type="function">
    <text evidence="7">May play a role in DNA repair. It seems to be involved in an RecBC-independent recombinational process of DNA repair. It may act with RecF and RecO.</text>
</comment>
<evidence type="ECO:0000256" key="5">
    <source>
        <dbReference type="ARBA" id="ARBA00023172"/>
    </source>
</evidence>
<dbReference type="GO" id="GO:0006281">
    <property type="term" value="P:DNA repair"/>
    <property type="evidence" value="ECO:0007669"/>
    <property type="project" value="UniProtKB-UniRule"/>
</dbReference>
<dbReference type="PROSITE" id="PS01300">
    <property type="entry name" value="RECR"/>
    <property type="match status" value="1"/>
</dbReference>
<evidence type="ECO:0000259" key="8">
    <source>
        <dbReference type="PROSITE" id="PS50880"/>
    </source>
</evidence>
<keyword evidence="6 7" id="KW-0234">DNA repair</keyword>
<evidence type="ECO:0000313" key="10">
    <source>
        <dbReference type="Proteomes" id="UP000041247"/>
    </source>
</evidence>
<dbReference type="Proteomes" id="UP000041247">
    <property type="component" value="Unassembled WGS sequence"/>
</dbReference>
<gene>
    <name evidence="7 9" type="primary">recR</name>
    <name evidence="9" type="ORF">XTPLMG728_1196</name>
</gene>
<dbReference type="AlphaFoldDB" id="A0A0K2ZQ52"/>
<keyword evidence="5 7" id="KW-0233">DNA recombination</keyword>
<dbReference type="Pfam" id="PF13662">
    <property type="entry name" value="Toprim_4"/>
    <property type="match status" value="1"/>
</dbReference>
<dbReference type="InterPro" id="IPR023627">
    <property type="entry name" value="Rcmb_RecR"/>
</dbReference>
<dbReference type="Pfam" id="PF02132">
    <property type="entry name" value="RecR_ZnF"/>
    <property type="match status" value="1"/>
</dbReference>
<dbReference type="InterPro" id="IPR006171">
    <property type="entry name" value="TOPRIM_dom"/>
</dbReference>
<name>A0A0K2ZQ52_9XANT</name>
<evidence type="ECO:0000256" key="7">
    <source>
        <dbReference type="HAMAP-Rule" id="MF_00017"/>
    </source>
</evidence>
<dbReference type="GO" id="GO:0008270">
    <property type="term" value="F:zinc ion binding"/>
    <property type="evidence" value="ECO:0007669"/>
    <property type="project" value="UniProtKB-KW"/>
</dbReference>
<dbReference type="InterPro" id="IPR015967">
    <property type="entry name" value="Rcmb_RecR_Znf"/>
</dbReference>
<dbReference type="SMART" id="SM00493">
    <property type="entry name" value="TOPRIM"/>
    <property type="match status" value="1"/>
</dbReference>
<dbReference type="InterPro" id="IPR000093">
    <property type="entry name" value="DNA_Rcmb_RecR"/>
</dbReference>
<organism evidence="9 10">
    <name type="scientific">Xanthomonas graminis pv. poae</name>
    <dbReference type="NCBI Taxonomy" id="227946"/>
    <lineage>
        <taxon>Bacteria</taxon>
        <taxon>Pseudomonadati</taxon>
        <taxon>Pseudomonadota</taxon>
        <taxon>Gammaproteobacteria</taxon>
        <taxon>Lysobacterales</taxon>
        <taxon>Lysobacteraceae</taxon>
        <taxon>Xanthomonas</taxon>
        <taxon>Xanthomonas translucens group</taxon>
        <taxon>Xanthomonas graminis</taxon>
    </lineage>
</organism>
<keyword evidence="1 7" id="KW-0479">Metal-binding</keyword>
<dbReference type="PROSITE" id="PS50880">
    <property type="entry name" value="TOPRIM"/>
    <property type="match status" value="1"/>
</dbReference>
<dbReference type="EMBL" id="CXOK01000029">
    <property type="protein sequence ID" value="CTP86364.1"/>
    <property type="molecule type" value="Genomic_DNA"/>
</dbReference>
<proteinExistence type="inferred from homology"/>
<keyword evidence="4 7" id="KW-0862">Zinc</keyword>
<evidence type="ECO:0000256" key="6">
    <source>
        <dbReference type="ARBA" id="ARBA00023204"/>
    </source>
</evidence>
<dbReference type="RefSeq" id="WP_053840410.1">
    <property type="nucleotide sequence ID" value="NZ_CP076250.1"/>
</dbReference>
<comment type="similarity">
    <text evidence="7">Belongs to the RecR family.</text>
</comment>
<dbReference type="SUPFAM" id="SSF111304">
    <property type="entry name" value="Recombination protein RecR"/>
    <property type="match status" value="1"/>
</dbReference>
<dbReference type="Gene3D" id="6.10.250.240">
    <property type="match status" value="1"/>
</dbReference>
<evidence type="ECO:0000313" key="9">
    <source>
        <dbReference type="EMBL" id="CTP86364.1"/>
    </source>
</evidence>
<dbReference type="InterPro" id="IPR034137">
    <property type="entry name" value="TOPRIM_RecR"/>
</dbReference>
<protein>
    <recommendedName>
        <fullName evidence="7">Recombination protein RecR</fullName>
    </recommendedName>
</protein>